<proteinExistence type="predicted"/>
<organism evidence="1 2">
    <name type="scientific">Fibrivirga algicola</name>
    <dbReference type="NCBI Taxonomy" id="2950420"/>
    <lineage>
        <taxon>Bacteria</taxon>
        <taxon>Pseudomonadati</taxon>
        <taxon>Bacteroidota</taxon>
        <taxon>Cytophagia</taxon>
        <taxon>Cytophagales</taxon>
        <taxon>Spirosomataceae</taxon>
        <taxon>Fibrivirga</taxon>
    </lineage>
</organism>
<name>A0ABX0QF42_9BACT</name>
<gene>
    <name evidence="1" type="ORF">F7231_10670</name>
</gene>
<protein>
    <submittedName>
        <fullName evidence="1">Uncharacterized protein</fullName>
    </submittedName>
</protein>
<dbReference type="EMBL" id="WAEL01000003">
    <property type="protein sequence ID" value="NID10632.1"/>
    <property type="molecule type" value="Genomic_DNA"/>
</dbReference>
<sequence>MSTGILPNILDKFEEYVTPLGEYIFPPYYSPRPVWQAGLEDREEKWMLDTAKELAKFGHAHGIVSLPDPILLNNKSLRKITIDDHEAFLTAVKLYRQSTSA</sequence>
<keyword evidence="2" id="KW-1185">Reference proteome</keyword>
<reference evidence="1" key="1">
    <citation type="submission" date="2024-05" db="EMBL/GenBank/DDBJ databases">
        <authorList>
            <person name="Jung D.-H."/>
        </authorList>
    </citation>
    <scope>NUCLEOTIDE SEQUENCE</scope>
    <source>
        <strain evidence="1">JA-25</strain>
    </source>
</reference>
<accession>A0ABX0QF42</accession>
<evidence type="ECO:0000313" key="1">
    <source>
        <dbReference type="EMBL" id="NID10632.1"/>
    </source>
</evidence>
<comment type="caution">
    <text evidence="1">The sequence shown here is derived from an EMBL/GenBank/DDBJ whole genome shotgun (WGS) entry which is preliminary data.</text>
</comment>
<dbReference type="RefSeq" id="WP_166691871.1">
    <property type="nucleotide sequence ID" value="NZ_WAEL01000003.1"/>
</dbReference>
<dbReference type="Proteomes" id="UP000606008">
    <property type="component" value="Unassembled WGS sequence"/>
</dbReference>
<evidence type="ECO:0000313" key="2">
    <source>
        <dbReference type="Proteomes" id="UP000606008"/>
    </source>
</evidence>